<name>A0AAD7VWG3_9ASCO</name>
<feature type="compositionally biased region" description="Low complexity" evidence="1">
    <location>
        <begin position="198"/>
        <end position="214"/>
    </location>
</feature>
<dbReference type="RefSeq" id="XP_056047561.1">
    <property type="nucleotide sequence ID" value="XM_056185817.1"/>
</dbReference>
<proteinExistence type="predicted"/>
<dbReference type="AlphaFoldDB" id="A0AAD7VWG3"/>
<feature type="compositionally biased region" description="Low complexity" evidence="1">
    <location>
        <begin position="54"/>
        <end position="89"/>
    </location>
</feature>
<evidence type="ECO:0000313" key="3">
    <source>
        <dbReference type="Proteomes" id="UP001217417"/>
    </source>
</evidence>
<dbReference type="GeneID" id="80880983"/>
<comment type="caution">
    <text evidence="2">The sequence shown here is derived from an EMBL/GenBank/DDBJ whole genome shotgun (WGS) entry which is preliminary data.</text>
</comment>
<evidence type="ECO:0000313" key="2">
    <source>
        <dbReference type="EMBL" id="KAJ8104111.1"/>
    </source>
</evidence>
<protein>
    <submittedName>
        <fullName evidence="2">Uncharacterized protein</fullName>
    </submittedName>
</protein>
<dbReference type="Proteomes" id="UP001217417">
    <property type="component" value="Unassembled WGS sequence"/>
</dbReference>
<gene>
    <name evidence="2" type="ORF">POJ06DRAFT_235080</name>
</gene>
<dbReference type="EMBL" id="JARPMG010000001">
    <property type="protein sequence ID" value="KAJ8104111.1"/>
    <property type="molecule type" value="Genomic_DNA"/>
</dbReference>
<organism evidence="2 3">
    <name type="scientific">Lipomyces tetrasporus</name>
    <dbReference type="NCBI Taxonomy" id="54092"/>
    <lineage>
        <taxon>Eukaryota</taxon>
        <taxon>Fungi</taxon>
        <taxon>Dikarya</taxon>
        <taxon>Ascomycota</taxon>
        <taxon>Saccharomycotina</taxon>
        <taxon>Lipomycetes</taxon>
        <taxon>Lipomycetales</taxon>
        <taxon>Lipomycetaceae</taxon>
        <taxon>Lipomyces</taxon>
    </lineage>
</organism>
<evidence type="ECO:0000256" key="1">
    <source>
        <dbReference type="SAM" id="MobiDB-lite"/>
    </source>
</evidence>
<feature type="region of interest" description="Disordered" evidence="1">
    <location>
        <begin position="49"/>
        <end position="108"/>
    </location>
</feature>
<accession>A0AAD7VWG3</accession>
<keyword evidence="3" id="KW-1185">Reference proteome</keyword>
<sequence>MRKCILPVLCLGPGHHVNGSEVIYLMDSFGWRWNKICLPRQRLLSSSSKAAFTTQPAQKPQSKSSSKWPPKASTSKSSQKSTPASTKKSLSPRKPLQPKPDSQLNAGNWTSVTAMKETYFDPSENVLVVAELLNAATVLPGEEERGLIPCDDEDTPDSVMPDASDESNQPIVPPKKSRSKSRSATPRSSATKRPRNGTTSRSSSSPRTTIIESEIQPERIEQVPPMRTTCPMRVLPPEPAITGPAPIEITDYVPRKRKLSVVLNH</sequence>
<feature type="region of interest" description="Disordered" evidence="1">
    <location>
        <begin position="144"/>
        <end position="225"/>
    </location>
</feature>
<reference evidence="2" key="1">
    <citation type="submission" date="2023-03" db="EMBL/GenBank/DDBJ databases">
        <title>Near-Complete genome sequence of Lipomyces tetrasporous NRRL Y-64009, an oleaginous yeast capable of growing on lignocellulosic hydrolysates.</title>
        <authorList>
            <consortium name="Lawrence Berkeley National Laboratory"/>
            <person name="Jagtap S.S."/>
            <person name="Liu J.-J."/>
            <person name="Walukiewicz H.E."/>
            <person name="Pangilinan J."/>
            <person name="Lipzen A."/>
            <person name="Ahrendt S."/>
            <person name="Koriabine M."/>
            <person name="Cobaugh K."/>
            <person name="Salamov A."/>
            <person name="Yoshinaga Y."/>
            <person name="Ng V."/>
            <person name="Daum C."/>
            <person name="Grigoriev I.V."/>
            <person name="Slininger P.J."/>
            <person name="Dien B.S."/>
            <person name="Jin Y.-S."/>
            <person name="Rao C.V."/>
        </authorList>
    </citation>
    <scope>NUCLEOTIDE SEQUENCE</scope>
    <source>
        <strain evidence="2">NRRL Y-64009</strain>
    </source>
</reference>